<comment type="caution">
    <text evidence="1">The sequence shown here is derived from an EMBL/GenBank/DDBJ whole genome shotgun (WGS) entry which is preliminary data.</text>
</comment>
<evidence type="ECO:0000313" key="2">
    <source>
        <dbReference type="Proteomes" id="UP001062846"/>
    </source>
</evidence>
<keyword evidence="2" id="KW-1185">Reference proteome</keyword>
<dbReference type="EMBL" id="CM046395">
    <property type="protein sequence ID" value="KAI8542978.1"/>
    <property type="molecule type" value="Genomic_DNA"/>
</dbReference>
<reference evidence="1" key="1">
    <citation type="submission" date="2022-02" db="EMBL/GenBank/DDBJ databases">
        <title>Plant Genome Project.</title>
        <authorList>
            <person name="Zhang R.-G."/>
        </authorList>
    </citation>
    <scope>NUCLEOTIDE SEQUENCE</scope>
    <source>
        <strain evidence="1">AT1</strain>
    </source>
</reference>
<accession>A0ACC0MRQ6</accession>
<name>A0ACC0MRQ6_RHOML</name>
<dbReference type="Proteomes" id="UP001062846">
    <property type="component" value="Chromosome 8"/>
</dbReference>
<evidence type="ECO:0000313" key="1">
    <source>
        <dbReference type="EMBL" id="KAI8542978.1"/>
    </source>
</evidence>
<protein>
    <submittedName>
        <fullName evidence="1">Uncharacterized protein</fullName>
    </submittedName>
</protein>
<proteinExistence type="predicted"/>
<sequence>MKLQEAPDSEVNSSGWVAKLGGDLPGLGGKARLQPPQARQPSSVASLGSVAKLGGNLPGLGGRILGLGSQARWQPPLARRYQVRWPGSVETFPSSVETSQARWRSPKFGKLLSTGKQAPIPSSVATSLSSVATSLSSVKRGSHLPKLGGNLPKLSSHLPRLGSNLPGLGKNHSRLGGNLVRLGEHSHQSTRGRRVKGDFQPPTP</sequence>
<organism evidence="1 2">
    <name type="scientific">Rhododendron molle</name>
    <name type="common">Chinese azalea</name>
    <name type="synonym">Azalea mollis</name>
    <dbReference type="NCBI Taxonomy" id="49168"/>
    <lineage>
        <taxon>Eukaryota</taxon>
        <taxon>Viridiplantae</taxon>
        <taxon>Streptophyta</taxon>
        <taxon>Embryophyta</taxon>
        <taxon>Tracheophyta</taxon>
        <taxon>Spermatophyta</taxon>
        <taxon>Magnoliopsida</taxon>
        <taxon>eudicotyledons</taxon>
        <taxon>Gunneridae</taxon>
        <taxon>Pentapetalae</taxon>
        <taxon>asterids</taxon>
        <taxon>Ericales</taxon>
        <taxon>Ericaceae</taxon>
        <taxon>Ericoideae</taxon>
        <taxon>Rhodoreae</taxon>
        <taxon>Rhododendron</taxon>
    </lineage>
</organism>
<gene>
    <name evidence="1" type="ORF">RHMOL_Rhmol08G0182600</name>
</gene>